<evidence type="ECO:0000313" key="2">
    <source>
        <dbReference type="Proteomes" id="UP000831701"/>
    </source>
</evidence>
<comment type="caution">
    <text evidence="1">The sequence shown here is derived from an EMBL/GenBank/DDBJ whole genome shotgun (WGS) entry which is preliminary data.</text>
</comment>
<proteinExistence type="predicted"/>
<gene>
    <name evidence="1" type="ORF">L3Q82_026852</name>
</gene>
<feature type="non-terminal residue" evidence="1">
    <location>
        <position position="1"/>
    </location>
</feature>
<dbReference type="EMBL" id="CM041539">
    <property type="protein sequence ID" value="KAI3368029.1"/>
    <property type="molecule type" value="Genomic_DNA"/>
</dbReference>
<keyword evidence="2" id="KW-1185">Reference proteome</keyword>
<accession>A0ACB8WJQ6</accession>
<evidence type="ECO:0000313" key="1">
    <source>
        <dbReference type="EMBL" id="KAI3368029.1"/>
    </source>
</evidence>
<organism evidence="1 2">
    <name type="scientific">Scortum barcoo</name>
    <name type="common">barcoo grunter</name>
    <dbReference type="NCBI Taxonomy" id="214431"/>
    <lineage>
        <taxon>Eukaryota</taxon>
        <taxon>Metazoa</taxon>
        <taxon>Chordata</taxon>
        <taxon>Craniata</taxon>
        <taxon>Vertebrata</taxon>
        <taxon>Euteleostomi</taxon>
        <taxon>Actinopterygii</taxon>
        <taxon>Neopterygii</taxon>
        <taxon>Teleostei</taxon>
        <taxon>Neoteleostei</taxon>
        <taxon>Acanthomorphata</taxon>
        <taxon>Eupercaria</taxon>
        <taxon>Centrarchiformes</taxon>
        <taxon>Terapontoidei</taxon>
        <taxon>Terapontidae</taxon>
        <taxon>Scortum</taxon>
    </lineage>
</organism>
<sequence>GTDMMPTGVVLVHVLKHTAALWGDNGLLSYAGHGEMQAAAGPQRGAAAGGERLICAPRRAERRLGSSPPLSGVMPAGMFSIDSILSGRPSCKEPLLLHRSGPVVLSAGLTDSIYTDYNGLYSATCGPSPPGVQSMNGTRIGYNGYYYGQLHVQGAAGAPPCCGSVPGLSPQQCPCIPAGYDSPGSVLISPVPHQMMSYMNMGSLSRTELQLLNQLHCRRKRRHRTIFTDEQLEALEGLFQETKYPDVGTREQLARKVHLREEKVEVWFKNRRAKWRRQKRSSSEESENSQKWNKSAKTSAEKTEESKSEVDSDS</sequence>
<dbReference type="Proteomes" id="UP000831701">
    <property type="component" value="Chromosome 9"/>
</dbReference>
<name>A0ACB8WJQ6_9TELE</name>
<protein>
    <submittedName>
        <fullName evidence="1">Uncharacterized protein</fullName>
    </submittedName>
</protein>
<reference evidence="1" key="1">
    <citation type="submission" date="2022-04" db="EMBL/GenBank/DDBJ databases">
        <title>Jade perch genome.</title>
        <authorList>
            <person name="Chao B."/>
        </authorList>
    </citation>
    <scope>NUCLEOTIDE SEQUENCE</scope>
    <source>
        <strain evidence="1">CB-2022</strain>
    </source>
</reference>